<dbReference type="GO" id="GO:0004672">
    <property type="term" value="F:protein kinase activity"/>
    <property type="evidence" value="ECO:0007669"/>
    <property type="project" value="InterPro"/>
</dbReference>
<dbReference type="GO" id="GO:0004016">
    <property type="term" value="F:adenylate cyclase activity"/>
    <property type="evidence" value="ECO:0007669"/>
    <property type="project" value="TreeGrafter"/>
</dbReference>
<evidence type="ECO:0000256" key="10">
    <source>
        <dbReference type="ARBA" id="ARBA00023293"/>
    </source>
</evidence>
<keyword evidence="10" id="KW-0141">cGMP biosynthesis</keyword>
<keyword evidence="7" id="KW-0472">Membrane</keyword>
<dbReference type="GO" id="GO:0035556">
    <property type="term" value="P:intracellular signal transduction"/>
    <property type="evidence" value="ECO:0007669"/>
    <property type="project" value="InterPro"/>
</dbReference>
<dbReference type="InterPro" id="IPR029787">
    <property type="entry name" value="Nucleotide_cyclase"/>
</dbReference>
<keyword evidence="11" id="KW-0175">Coiled coil</keyword>
<evidence type="ECO:0000256" key="7">
    <source>
        <dbReference type="ARBA" id="ARBA00023136"/>
    </source>
</evidence>
<evidence type="ECO:0000259" key="13">
    <source>
        <dbReference type="PROSITE" id="PS50125"/>
    </source>
</evidence>
<comment type="catalytic activity">
    <reaction evidence="1">
        <text>GTP = 3',5'-cyclic GMP + diphosphate</text>
        <dbReference type="Rhea" id="RHEA:13665"/>
        <dbReference type="ChEBI" id="CHEBI:33019"/>
        <dbReference type="ChEBI" id="CHEBI:37565"/>
        <dbReference type="ChEBI" id="CHEBI:57746"/>
        <dbReference type="EC" id="4.6.1.2"/>
    </reaction>
</comment>
<dbReference type="AlphaFoldDB" id="A0A8L8KNR7"/>
<protein>
    <recommendedName>
        <fullName evidence="3">guanylate cyclase</fullName>
        <ecNumber evidence="3">4.6.1.2</ecNumber>
    </recommendedName>
</protein>
<evidence type="ECO:0000256" key="9">
    <source>
        <dbReference type="ARBA" id="ARBA00023239"/>
    </source>
</evidence>
<dbReference type="CDD" id="cd07302">
    <property type="entry name" value="CHD"/>
    <property type="match status" value="1"/>
</dbReference>
<evidence type="ECO:0000256" key="6">
    <source>
        <dbReference type="ARBA" id="ARBA00022989"/>
    </source>
</evidence>
<dbReference type="GO" id="GO:0005524">
    <property type="term" value="F:ATP binding"/>
    <property type="evidence" value="ECO:0007669"/>
    <property type="project" value="InterPro"/>
</dbReference>
<dbReference type="GO" id="GO:0005886">
    <property type="term" value="C:plasma membrane"/>
    <property type="evidence" value="ECO:0007669"/>
    <property type="project" value="TreeGrafter"/>
</dbReference>
<keyword evidence="9" id="KW-0456">Lyase</keyword>
<reference evidence="15" key="1">
    <citation type="submission" date="2019-09" db="UniProtKB">
        <authorList>
            <consortium name="WormBaseParasite"/>
        </authorList>
    </citation>
    <scope>IDENTIFICATION</scope>
</reference>
<dbReference type="Pfam" id="PF00211">
    <property type="entry name" value="Guanylate_cyc"/>
    <property type="match status" value="2"/>
</dbReference>
<dbReference type="SUPFAM" id="SSF56112">
    <property type="entry name" value="Protein kinase-like (PK-like)"/>
    <property type="match status" value="1"/>
</dbReference>
<dbReference type="SUPFAM" id="SSF55073">
    <property type="entry name" value="Nucleotide cyclase"/>
    <property type="match status" value="1"/>
</dbReference>
<evidence type="ECO:0000313" key="14">
    <source>
        <dbReference type="Proteomes" id="UP000050761"/>
    </source>
</evidence>
<comment type="subcellular location">
    <subcellularLocation>
        <location evidence="2">Membrane</location>
        <topology evidence="2">Single-pass membrane protein</topology>
    </subcellularLocation>
</comment>
<keyword evidence="8" id="KW-0325">Glycoprotein</keyword>
<dbReference type="InterPro" id="IPR000719">
    <property type="entry name" value="Prot_kinase_dom"/>
</dbReference>
<dbReference type="PROSITE" id="PS50011">
    <property type="entry name" value="PROTEIN_KINASE_DOM"/>
    <property type="match status" value="1"/>
</dbReference>
<dbReference type="PROSITE" id="PS50125">
    <property type="entry name" value="GUANYLATE_CYCLASE_2"/>
    <property type="match status" value="1"/>
</dbReference>
<evidence type="ECO:0000256" key="1">
    <source>
        <dbReference type="ARBA" id="ARBA00001436"/>
    </source>
</evidence>
<keyword evidence="14" id="KW-1185">Reference proteome</keyword>
<feature type="coiled-coil region" evidence="11">
    <location>
        <begin position="130"/>
        <end position="157"/>
    </location>
</feature>
<evidence type="ECO:0000256" key="3">
    <source>
        <dbReference type="ARBA" id="ARBA00012202"/>
    </source>
</evidence>
<dbReference type="Gene3D" id="3.30.70.1230">
    <property type="entry name" value="Nucleotide cyclase"/>
    <property type="match status" value="2"/>
</dbReference>
<dbReference type="SMART" id="SM00044">
    <property type="entry name" value="CYCc"/>
    <property type="match status" value="1"/>
</dbReference>
<dbReference type="InterPro" id="IPR001245">
    <property type="entry name" value="Ser-Thr/Tyr_kinase_cat_dom"/>
</dbReference>
<dbReference type="InterPro" id="IPR050401">
    <property type="entry name" value="Cyclic_nucleotide_synthase"/>
</dbReference>
<dbReference type="WBParaSite" id="HPBE_0001676701-mRNA-1">
    <property type="protein sequence ID" value="HPBE_0001676701-mRNA-1"/>
    <property type="gene ID" value="HPBE_0001676701"/>
</dbReference>
<dbReference type="Gene3D" id="1.10.510.10">
    <property type="entry name" value="Transferase(Phosphotransferase) domain 1"/>
    <property type="match status" value="1"/>
</dbReference>
<dbReference type="InterPro" id="IPR001054">
    <property type="entry name" value="A/G_cyclase"/>
</dbReference>
<sequence length="364" mass="41613">LLKNREKNRVRRVDEDWMRQSQVRKQLGDIYAFGIIMYEIIFRALPFPDSSDISALIGSFTLTSDIAAIVESIKDGSKVVKPQIQSNKVLNMDLSNLISDCWNSSPEMRPSLRRIKLNVETYLKVRGSLVDQMMRMMEQYANNLEKIVQERTGMLEEANVRADKLLSQLLPAYVAKELKHGRSVPPKMYSSATILFSDIVGFDELCKSATPLEVVNVLNGVETIGDAYMVVSGIPEENGHRHINEIACIALDVHKYLTEFVVPHKPNERIVDAYNIFQNCEDYFFVEIDEFHISYRSCRGGRCGIERSSILPIWRHRLVNMSSRMESNSEPGRTQISDAAKNLLMQHYPDHQTEERGEIPIKVS</sequence>
<keyword evidence="4" id="KW-0812">Transmembrane</keyword>
<evidence type="ECO:0000259" key="12">
    <source>
        <dbReference type="PROSITE" id="PS50011"/>
    </source>
</evidence>
<feature type="domain" description="Guanylate cyclase" evidence="13">
    <location>
        <begin position="193"/>
        <end position="326"/>
    </location>
</feature>
<evidence type="ECO:0000256" key="5">
    <source>
        <dbReference type="ARBA" id="ARBA00022741"/>
    </source>
</evidence>
<dbReference type="InterPro" id="IPR011009">
    <property type="entry name" value="Kinase-like_dom_sf"/>
</dbReference>
<feature type="domain" description="Protein kinase" evidence="12">
    <location>
        <begin position="1"/>
        <end position="123"/>
    </location>
</feature>
<dbReference type="Gene3D" id="6.10.250.780">
    <property type="match status" value="1"/>
</dbReference>
<keyword evidence="6" id="KW-1133">Transmembrane helix</keyword>
<evidence type="ECO:0000256" key="8">
    <source>
        <dbReference type="ARBA" id="ARBA00023180"/>
    </source>
</evidence>
<proteinExistence type="predicted"/>
<dbReference type="GO" id="GO:0001653">
    <property type="term" value="F:peptide receptor activity"/>
    <property type="evidence" value="ECO:0007669"/>
    <property type="project" value="TreeGrafter"/>
</dbReference>
<evidence type="ECO:0000313" key="15">
    <source>
        <dbReference type="WBParaSite" id="HPBE_0001676701-mRNA-1"/>
    </source>
</evidence>
<accession>A0A8L8KNR7</accession>
<name>A0A8L8KNR7_HELPZ</name>
<evidence type="ECO:0000256" key="2">
    <source>
        <dbReference type="ARBA" id="ARBA00004167"/>
    </source>
</evidence>
<dbReference type="PANTHER" id="PTHR11920">
    <property type="entry name" value="GUANYLYL CYCLASE"/>
    <property type="match status" value="1"/>
</dbReference>
<dbReference type="Proteomes" id="UP000050761">
    <property type="component" value="Unassembled WGS sequence"/>
</dbReference>
<dbReference type="PANTHER" id="PTHR11920:SF498">
    <property type="entry name" value="RECEPTOR-TYPE GUANYLATE CYCLASE GCY-8"/>
    <property type="match status" value="1"/>
</dbReference>
<dbReference type="GO" id="GO:0004383">
    <property type="term" value="F:guanylate cyclase activity"/>
    <property type="evidence" value="ECO:0007669"/>
    <property type="project" value="UniProtKB-EC"/>
</dbReference>
<evidence type="ECO:0000256" key="11">
    <source>
        <dbReference type="SAM" id="Coils"/>
    </source>
</evidence>
<organism evidence="14 15">
    <name type="scientific">Heligmosomoides polygyrus</name>
    <name type="common">Parasitic roundworm</name>
    <dbReference type="NCBI Taxonomy" id="6339"/>
    <lineage>
        <taxon>Eukaryota</taxon>
        <taxon>Metazoa</taxon>
        <taxon>Ecdysozoa</taxon>
        <taxon>Nematoda</taxon>
        <taxon>Chromadorea</taxon>
        <taxon>Rhabditida</taxon>
        <taxon>Rhabditina</taxon>
        <taxon>Rhabditomorpha</taxon>
        <taxon>Strongyloidea</taxon>
        <taxon>Heligmosomidae</taxon>
        <taxon>Heligmosomoides</taxon>
    </lineage>
</organism>
<dbReference type="GO" id="GO:0007168">
    <property type="term" value="P:receptor guanylyl cyclase signaling pathway"/>
    <property type="evidence" value="ECO:0007669"/>
    <property type="project" value="TreeGrafter"/>
</dbReference>
<evidence type="ECO:0000256" key="4">
    <source>
        <dbReference type="ARBA" id="ARBA00022692"/>
    </source>
</evidence>
<dbReference type="EC" id="4.6.1.2" evidence="3"/>
<keyword evidence="5" id="KW-0547">Nucleotide-binding</keyword>
<dbReference type="Pfam" id="PF07714">
    <property type="entry name" value="PK_Tyr_Ser-Thr"/>
    <property type="match status" value="1"/>
</dbReference>